<dbReference type="RefSeq" id="WP_078686912.1">
    <property type="nucleotide sequence ID" value="NZ_FNWT01000002.1"/>
</dbReference>
<dbReference type="EMBL" id="FNWT01000002">
    <property type="protein sequence ID" value="SEH41390.1"/>
    <property type="molecule type" value="Genomic_DNA"/>
</dbReference>
<sequence>MPAIMTHDFFGRDAYSGVSAQLLLSTPEERDAFLLGNQGPDPLFYLVADPRVGEQNRIGNVMHHVRPARLICALRDALSMLGSSERKVGEAYAAGFLCHYLLDRSVHPLVFSSEYGICDAGVDGLDRRDGSEVHAEIERDIDEMVLYMKCHQTVRTYRPYREVLCGSDEVLATIDKLYFYMGLWTYSCTLDLDCYTRAVKSFRRVQRLFYTPSLAKARILAPVEKAFGHKRYSLYRAMAHRDRAESVSDFGNDEHRPWENPFTGEVLTDSFWDLYEEALDQVFEAVNRFFVPSFDLADAERLTHNLNFSGQPTSMNDLDAPEEPKPQMRG</sequence>
<protein>
    <recommendedName>
        <fullName evidence="6">Phospholipase C/D domain-containing protein</fullName>
    </recommendedName>
</protein>
<evidence type="ECO:0000313" key="2">
    <source>
        <dbReference type="EMBL" id="SEH41390.1"/>
    </source>
</evidence>
<dbReference type="AlphaFoldDB" id="A0A1H9P1A9"/>
<organism evidence="3 4">
    <name type="scientific">Parafannyhessea umbonata</name>
    <dbReference type="NCBI Taxonomy" id="604330"/>
    <lineage>
        <taxon>Bacteria</taxon>
        <taxon>Bacillati</taxon>
        <taxon>Actinomycetota</taxon>
        <taxon>Coriobacteriia</taxon>
        <taxon>Coriobacteriales</taxon>
        <taxon>Atopobiaceae</taxon>
        <taxon>Parafannyhessea</taxon>
    </lineage>
</organism>
<dbReference type="EMBL" id="FOGP01000002">
    <property type="protein sequence ID" value="SER41599.1"/>
    <property type="molecule type" value="Genomic_DNA"/>
</dbReference>
<evidence type="ECO:0000313" key="3">
    <source>
        <dbReference type="EMBL" id="SER41599.1"/>
    </source>
</evidence>
<evidence type="ECO:0000256" key="1">
    <source>
        <dbReference type="SAM" id="MobiDB-lite"/>
    </source>
</evidence>
<keyword evidence="5" id="KW-1185">Reference proteome</keyword>
<accession>A0A1H9P1A9</accession>
<name>A0A1H9P1A9_9ACTN</name>
<evidence type="ECO:0000313" key="5">
    <source>
        <dbReference type="Proteomes" id="UP000199135"/>
    </source>
</evidence>
<dbReference type="Proteomes" id="UP000199135">
    <property type="component" value="Unassembled WGS sequence"/>
</dbReference>
<evidence type="ECO:0000313" key="4">
    <source>
        <dbReference type="Proteomes" id="UP000199128"/>
    </source>
</evidence>
<gene>
    <name evidence="3" type="ORF">SAMN05216446_0728</name>
    <name evidence="2" type="ORF">SAMN05216447_10215</name>
</gene>
<reference evidence="3" key="2">
    <citation type="submission" date="2016-10" db="EMBL/GenBank/DDBJ databases">
        <authorList>
            <person name="de Groot N.N."/>
        </authorList>
    </citation>
    <scope>NUCLEOTIDE SEQUENCE [LARGE SCALE GENOMIC DNA]</scope>
    <source>
        <strain evidence="3">KHGC19</strain>
    </source>
</reference>
<proteinExistence type="predicted"/>
<evidence type="ECO:0008006" key="6">
    <source>
        <dbReference type="Google" id="ProtNLM"/>
    </source>
</evidence>
<feature type="compositionally biased region" description="Polar residues" evidence="1">
    <location>
        <begin position="307"/>
        <end position="316"/>
    </location>
</feature>
<feature type="region of interest" description="Disordered" evidence="1">
    <location>
        <begin position="307"/>
        <end position="330"/>
    </location>
</feature>
<dbReference type="Proteomes" id="UP000199128">
    <property type="component" value="Unassembled WGS sequence"/>
</dbReference>
<reference evidence="4 5" key="1">
    <citation type="submission" date="2016-10" db="EMBL/GenBank/DDBJ databases">
        <authorList>
            <person name="Varghese N."/>
            <person name="Submissions S."/>
        </authorList>
    </citation>
    <scope>NUCLEOTIDE SEQUENCE [LARGE SCALE GENOMIC DNA]</scope>
    <source>
        <strain evidence="4">KHGC19</strain>
        <strain evidence="2 5">WCP15</strain>
    </source>
</reference>